<dbReference type="OrthoDB" id="8659436at2"/>
<dbReference type="GO" id="GO:0008270">
    <property type="term" value="F:zinc ion binding"/>
    <property type="evidence" value="ECO:0007669"/>
    <property type="project" value="TreeGrafter"/>
</dbReference>
<dbReference type="GO" id="GO:0003700">
    <property type="term" value="F:DNA-binding transcription factor activity"/>
    <property type="evidence" value="ECO:0007669"/>
    <property type="project" value="InterPro"/>
</dbReference>
<protein>
    <submittedName>
        <fullName evidence="8">Fe2+/Zn2+ uptake regulation protein</fullName>
    </submittedName>
</protein>
<evidence type="ECO:0000256" key="3">
    <source>
        <dbReference type="ARBA" id="ARBA00022833"/>
    </source>
</evidence>
<comment type="cofactor">
    <cofactor evidence="7">
        <name>Zn(2+)</name>
        <dbReference type="ChEBI" id="CHEBI:29105"/>
    </cofactor>
    <text evidence="7">Binds 1 zinc ion per subunit.</text>
</comment>
<keyword evidence="7" id="KW-0479">Metal-binding</keyword>
<gene>
    <name evidence="8" type="ORF">SaccyDRAFT_2799</name>
</gene>
<dbReference type="SUPFAM" id="SSF46785">
    <property type="entry name" value="Winged helix' DNA-binding domain"/>
    <property type="match status" value="1"/>
</dbReference>
<dbReference type="Pfam" id="PF01475">
    <property type="entry name" value="FUR"/>
    <property type="match status" value="1"/>
</dbReference>
<dbReference type="STRING" id="882082.SaccyDRAFT_2799"/>
<evidence type="ECO:0000256" key="1">
    <source>
        <dbReference type="ARBA" id="ARBA00007957"/>
    </source>
</evidence>
<dbReference type="GO" id="GO:0045892">
    <property type="term" value="P:negative regulation of DNA-templated transcription"/>
    <property type="evidence" value="ECO:0007669"/>
    <property type="project" value="TreeGrafter"/>
</dbReference>
<organism evidence="8 9">
    <name type="scientific">Saccharomonospora cyanea NA-134</name>
    <dbReference type="NCBI Taxonomy" id="882082"/>
    <lineage>
        <taxon>Bacteria</taxon>
        <taxon>Bacillati</taxon>
        <taxon>Actinomycetota</taxon>
        <taxon>Actinomycetes</taxon>
        <taxon>Pseudonocardiales</taxon>
        <taxon>Pseudonocardiaceae</taxon>
        <taxon>Saccharomonospora</taxon>
    </lineage>
</organism>
<dbReference type="HOGENOM" id="CLU_096072_4_3_11"/>
<dbReference type="Proteomes" id="UP000002791">
    <property type="component" value="Chromosome"/>
</dbReference>
<evidence type="ECO:0000256" key="5">
    <source>
        <dbReference type="ARBA" id="ARBA00023125"/>
    </source>
</evidence>
<dbReference type="InterPro" id="IPR002481">
    <property type="entry name" value="FUR"/>
</dbReference>
<dbReference type="CDD" id="cd07153">
    <property type="entry name" value="Fur_like"/>
    <property type="match status" value="1"/>
</dbReference>
<proteinExistence type="inferred from homology"/>
<keyword evidence="2" id="KW-0678">Repressor</keyword>
<reference evidence="8 9" key="1">
    <citation type="submission" date="2011-11" db="EMBL/GenBank/DDBJ databases">
        <title>The Noncontiguous Finished sequence of Saccharomonospora cyanea NA-134.</title>
        <authorList>
            <consortium name="US DOE Joint Genome Institute"/>
            <person name="Lucas S."/>
            <person name="Han J."/>
            <person name="Lapidus A."/>
            <person name="Cheng J.-F."/>
            <person name="Goodwin L."/>
            <person name="Pitluck S."/>
            <person name="Peters L."/>
            <person name="Ovchinnikova G."/>
            <person name="Lu M."/>
            <person name="Detter J.C."/>
            <person name="Han C."/>
            <person name="Tapia R."/>
            <person name="Land M."/>
            <person name="Hauser L."/>
            <person name="Kyrpides N."/>
            <person name="Ivanova N."/>
            <person name="Pagani I."/>
            <person name="Brambilla E.-M."/>
            <person name="Klenk H.-P."/>
            <person name="Woyke T."/>
        </authorList>
    </citation>
    <scope>NUCLEOTIDE SEQUENCE [LARGE SCALE GENOMIC DNA]</scope>
    <source>
        <strain evidence="8 9">NA-134</strain>
    </source>
</reference>
<evidence type="ECO:0000256" key="7">
    <source>
        <dbReference type="PIRSR" id="PIRSR602481-1"/>
    </source>
</evidence>
<dbReference type="InterPro" id="IPR036390">
    <property type="entry name" value="WH_DNA-bd_sf"/>
</dbReference>
<dbReference type="InterPro" id="IPR036388">
    <property type="entry name" value="WH-like_DNA-bd_sf"/>
</dbReference>
<name>H5XHG5_9PSEU</name>
<keyword evidence="3 7" id="KW-0862">Zinc</keyword>
<dbReference type="GO" id="GO:0000976">
    <property type="term" value="F:transcription cis-regulatory region binding"/>
    <property type="evidence" value="ECO:0007669"/>
    <property type="project" value="TreeGrafter"/>
</dbReference>
<dbReference type="Gene3D" id="1.10.10.10">
    <property type="entry name" value="Winged helix-like DNA-binding domain superfamily/Winged helix DNA-binding domain"/>
    <property type="match status" value="1"/>
</dbReference>
<dbReference type="PANTHER" id="PTHR33202">
    <property type="entry name" value="ZINC UPTAKE REGULATION PROTEIN"/>
    <property type="match status" value="1"/>
</dbReference>
<keyword evidence="5" id="KW-0238">DNA-binding</keyword>
<feature type="binding site" evidence="7">
    <location>
        <position position="153"/>
    </location>
    <ligand>
        <name>Zn(2+)</name>
        <dbReference type="ChEBI" id="CHEBI:29105"/>
    </ligand>
</feature>
<dbReference type="AlphaFoldDB" id="H5XHG5"/>
<evidence type="ECO:0000313" key="8">
    <source>
        <dbReference type="EMBL" id="EHR61645.1"/>
    </source>
</evidence>
<comment type="similarity">
    <text evidence="1">Belongs to the Fur family.</text>
</comment>
<dbReference type="Gene3D" id="3.30.1490.190">
    <property type="match status" value="1"/>
</dbReference>
<feature type="binding site" evidence="7">
    <location>
        <position position="110"/>
    </location>
    <ligand>
        <name>Zn(2+)</name>
        <dbReference type="ChEBI" id="CHEBI:29105"/>
    </ligand>
</feature>
<dbReference type="RefSeq" id="WP_005456943.1">
    <property type="nucleotide sequence ID" value="NZ_CM001440.1"/>
</dbReference>
<dbReference type="InterPro" id="IPR043135">
    <property type="entry name" value="Fur_C"/>
</dbReference>
<evidence type="ECO:0000256" key="6">
    <source>
        <dbReference type="ARBA" id="ARBA00023163"/>
    </source>
</evidence>
<feature type="binding site" evidence="7">
    <location>
        <position position="150"/>
    </location>
    <ligand>
        <name>Zn(2+)</name>
        <dbReference type="ChEBI" id="CHEBI:29105"/>
    </ligand>
</feature>
<feature type="binding site" evidence="7">
    <location>
        <position position="113"/>
    </location>
    <ligand>
        <name>Zn(2+)</name>
        <dbReference type="ChEBI" id="CHEBI:29105"/>
    </ligand>
</feature>
<dbReference type="eggNOG" id="COG0735">
    <property type="taxonomic scope" value="Bacteria"/>
</dbReference>
<dbReference type="PANTHER" id="PTHR33202:SF7">
    <property type="entry name" value="FERRIC UPTAKE REGULATION PROTEIN"/>
    <property type="match status" value="1"/>
</dbReference>
<dbReference type="GO" id="GO:1900376">
    <property type="term" value="P:regulation of secondary metabolite biosynthetic process"/>
    <property type="evidence" value="ECO:0007669"/>
    <property type="project" value="TreeGrafter"/>
</dbReference>
<keyword evidence="9" id="KW-1185">Reference proteome</keyword>
<dbReference type="EMBL" id="CM001440">
    <property type="protein sequence ID" value="EHR61645.1"/>
    <property type="molecule type" value="Genomic_DNA"/>
</dbReference>
<evidence type="ECO:0000256" key="2">
    <source>
        <dbReference type="ARBA" id="ARBA00022491"/>
    </source>
</evidence>
<keyword evidence="6" id="KW-0804">Transcription</keyword>
<accession>H5XHG5</accession>
<keyword evidence="4" id="KW-0805">Transcription regulation</keyword>
<evidence type="ECO:0000256" key="4">
    <source>
        <dbReference type="ARBA" id="ARBA00023015"/>
    </source>
</evidence>
<evidence type="ECO:0000313" key="9">
    <source>
        <dbReference type="Proteomes" id="UP000002791"/>
    </source>
</evidence>
<sequence>MTAHARALGMRPQEAIDAVLGLLRARGQRITGARSAVIEALARIGGHPGAEEILRWVREHHPTVHRATVYRTLDTLSELGVVTHVRIGDGASTYHLALNPARPAHLHAKCRDCGRIVDLPGDLLNPVVERLARDGEFELDPAHIALSGRCVGCRGTAR</sequence>